<accession>A0A9Y2IAM3</accession>
<dbReference type="EMBL" id="CP127294">
    <property type="protein sequence ID" value="WIX75471.1"/>
    <property type="molecule type" value="Genomic_DNA"/>
</dbReference>
<dbReference type="KEGG" id="acab:QRX50_28620"/>
<evidence type="ECO:0000259" key="1">
    <source>
        <dbReference type="SMART" id="SM00881"/>
    </source>
</evidence>
<dbReference type="SUPFAM" id="SSF52210">
    <property type="entry name" value="Succinyl-CoA synthetase domains"/>
    <property type="match status" value="2"/>
</dbReference>
<dbReference type="Pfam" id="PF13380">
    <property type="entry name" value="CoA_binding_2"/>
    <property type="match status" value="1"/>
</dbReference>
<dbReference type="Gene3D" id="3.40.50.261">
    <property type="entry name" value="Succinyl-CoA synthetase domains"/>
    <property type="match status" value="2"/>
</dbReference>
<dbReference type="RefSeq" id="WP_285966242.1">
    <property type="nucleotide sequence ID" value="NZ_CP127294.1"/>
</dbReference>
<dbReference type="InterPro" id="IPR043938">
    <property type="entry name" value="Ligase_CoA_dom"/>
</dbReference>
<sequence>MTAIENSPGDLGPLLSPASVAIIGASATPDIISGLPQRILAQHGYPGAVYPVNPRYDAIDGLRCYPGIEAVPGPVDVALVVVNAERVNGVVAECGRAGVPFVVIISSGFAEQSDGGQRQRELRALCDRFPDMRVLGPNAEGTMNVVDTIPLGFSPTINYDRGLDRLIAGDVAVVAQSGGLGFALFNDGLGRGLGFSHVVSTGNEVDLDLADVAAHLVDDPATRVLLLFVEGLAAPERLAKIGLAARARGKLVILAKVGGTAAGRRAALAHTAHDPGDAAEFARAVREGGIVPAADQEELVDLAMVFSRTRAPAGRRIGVVTTSGGAGTWLADDLVLAGLDLPVLSDSLQTRLRALIPAYGSPVNPVDTTAQVLSRGGVSPVLRLLADSGDVDVLVLVATLADAKQLEREAEELTALAARVPLVVYSYTRPSPRSMQLAEELGIACFTSGRRTAAAVAALTRAFTAGG</sequence>
<keyword evidence="3" id="KW-1185">Reference proteome</keyword>
<organism evidence="2 3">
    <name type="scientific">Amycolatopsis carbonis</name>
    <dbReference type="NCBI Taxonomy" id="715471"/>
    <lineage>
        <taxon>Bacteria</taxon>
        <taxon>Bacillati</taxon>
        <taxon>Actinomycetota</taxon>
        <taxon>Actinomycetes</taxon>
        <taxon>Pseudonocardiales</taxon>
        <taxon>Pseudonocardiaceae</taxon>
        <taxon>Amycolatopsis</taxon>
    </lineage>
</organism>
<name>A0A9Y2IAM3_9PSEU</name>
<protein>
    <submittedName>
        <fullName evidence="2">CoA-binding protein</fullName>
    </submittedName>
</protein>
<dbReference type="SMART" id="SM00881">
    <property type="entry name" value="CoA_binding"/>
    <property type="match status" value="1"/>
</dbReference>
<dbReference type="AlphaFoldDB" id="A0A9Y2IAM3"/>
<dbReference type="SUPFAM" id="SSF51735">
    <property type="entry name" value="NAD(P)-binding Rossmann-fold domains"/>
    <property type="match status" value="1"/>
</dbReference>
<evidence type="ECO:0000313" key="3">
    <source>
        <dbReference type="Proteomes" id="UP001236014"/>
    </source>
</evidence>
<feature type="domain" description="CoA-binding" evidence="1">
    <location>
        <begin position="14"/>
        <end position="109"/>
    </location>
</feature>
<dbReference type="PANTHER" id="PTHR42793:SF1">
    <property type="entry name" value="PEPTIDYL-LYSINE N-ACETYLTRANSFERASE PATZ"/>
    <property type="match status" value="1"/>
</dbReference>
<dbReference type="InterPro" id="IPR016102">
    <property type="entry name" value="Succinyl-CoA_synth-like"/>
</dbReference>
<dbReference type="InterPro" id="IPR032875">
    <property type="entry name" value="Succ_CoA_lig_flav_dom"/>
</dbReference>
<dbReference type="InterPro" id="IPR003781">
    <property type="entry name" value="CoA-bd"/>
</dbReference>
<evidence type="ECO:0000313" key="2">
    <source>
        <dbReference type="EMBL" id="WIX75471.1"/>
    </source>
</evidence>
<gene>
    <name evidence="2" type="ORF">QRX50_28620</name>
</gene>
<reference evidence="2 3" key="1">
    <citation type="submission" date="2023-06" db="EMBL/GenBank/DDBJ databases">
        <authorList>
            <person name="Oyuntsetseg B."/>
            <person name="Kim S.B."/>
        </authorList>
    </citation>
    <scope>NUCLEOTIDE SEQUENCE [LARGE SCALE GENOMIC DNA]</scope>
    <source>
        <strain evidence="2 3">2-15</strain>
    </source>
</reference>
<proteinExistence type="predicted"/>
<dbReference type="InterPro" id="IPR036291">
    <property type="entry name" value="NAD(P)-bd_dom_sf"/>
</dbReference>
<dbReference type="PANTHER" id="PTHR42793">
    <property type="entry name" value="COA BINDING DOMAIN CONTAINING PROTEIN"/>
    <property type="match status" value="1"/>
</dbReference>
<dbReference type="GO" id="GO:0043758">
    <property type="term" value="F:acetate-CoA ligase (ADP-forming) activity"/>
    <property type="evidence" value="ECO:0007669"/>
    <property type="project" value="InterPro"/>
</dbReference>
<dbReference type="Gene3D" id="3.40.50.720">
    <property type="entry name" value="NAD(P)-binding Rossmann-like Domain"/>
    <property type="match status" value="1"/>
</dbReference>
<dbReference type="Pfam" id="PF19045">
    <property type="entry name" value="Ligase_CoA_2"/>
    <property type="match status" value="1"/>
</dbReference>
<dbReference type="Proteomes" id="UP001236014">
    <property type="component" value="Chromosome"/>
</dbReference>
<dbReference type="Pfam" id="PF13607">
    <property type="entry name" value="Succ_CoA_lig"/>
    <property type="match status" value="1"/>
</dbReference>